<organism evidence="5 6">
    <name type="scientific">Oesophagostomum dentatum</name>
    <name type="common">Nodular worm</name>
    <dbReference type="NCBI Taxonomy" id="61180"/>
    <lineage>
        <taxon>Eukaryota</taxon>
        <taxon>Metazoa</taxon>
        <taxon>Ecdysozoa</taxon>
        <taxon>Nematoda</taxon>
        <taxon>Chromadorea</taxon>
        <taxon>Rhabditida</taxon>
        <taxon>Rhabditina</taxon>
        <taxon>Rhabditomorpha</taxon>
        <taxon>Strongyloidea</taxon>
        <taxon>Strongylidae</taxon>
        <taxon>Oesophagostomum</taxon>
    </lineage>
</organism>
<dbReference type="OrthoDB" id="7721051at2759"/>
<comment type="caution">
    <text evidence="2">Lacks conserved residue(s) required for the propagation of feature annotation.</text>
</comment>
<reference evidence="5 6" key="1">
    <citation type="submission" date="2014-03" db="EMBL/GenBank/DDBJ databases">
        <title>Draft genome of the hookworm Oesophagostomum dentatum.</title>
        <authorList>
            <person name="Mitreva M."/>
        </authorList>
    </citation>
    <scope>NUCLEOTIDE SEQUENCE [LARGE SCALE GENOMIC DNA]</scope>
    <source>
        <strain evidence="5 6">OD-Hann</strain>
    </source>
</reference>
<dbReference type="GO" id="GO:0004222">
    <property type="term" value="F:metalloendopeptidase activity"/>
    <property type="evidence" value="ECO:0007669"/>
    <property type="project" value="UniProtKB-UniRule"/>
</dbReference>
<feature type="binding site" evidence="2">
    <location>
        <position position="112"/>
    </location>
    <ligand>
        <name>Zn(2+)</name>
        <dbReference type="ChEBI" id="CHEBI:29105"/>
        <note>catalytic</note>
    </ligand>
</feature>
<protein>
    <recommendedName>
        <fullName evidence="3">Metalloendopeptidase</fullName>
        <ecNumber evidence="3">3.4.24.-</ecNumber>
    </recommendedName>
</protein>
<keyword evidence="2 3" id="KW-0479">Metal-binding</keyword>
<dbReference type="InterPro" id="IPR006026">
    <property type="entry name" value="Peptidase_Metallo"/>
</dbReference>
<dbReference type="InterPro" id="IPR001506">
    <property type="entry name" value="Peptidase_M12A"/>
</dbReference>
<dbReference type="PANTHER" id="PTHR10127">
    <property type="entry name" value="DISCOIDIN, CUB, EGF, LAMININ , AND ZINC METALLOPROTEASE DOMAIN CONTAINING"/>
    <property type="match status" value="1"/>
</dbReference>
<evidence type="ECO:0000313" key="6">
    <source>
        <dbReference type="Proteomes" id="UP000053660"/>
    </source>
</evidence>
<dbReference type="SMART" id="SM00235">
    <property type="entry name" value="ZnMc"/>
    <property type="match status" value="1"/>
</dbReference>
<accession>A0A0B1SXV4</accession>
<gene>
    <name evidence="5" type="ORF">OESDEN_12190</name>
</gene>
<dbReference type="GO" id="GO:0008270">
    <property type="term" value="F:zinc ion binding"/>
    <property type="evidence" value="ECO:0007669"/>
    <property type="project" value="UniProtKB-UniRule"/>
</dbReference>
<evidence type="ECO:0000256" key="2">
    <source>
        <dbReference type="PROSITE-ProRule" id="PRU01211"/>
    </source>
</evidence>
<keyword evidence="2 3" id="KW-0378">Hydrolase</keyword>
<dbReference type="Proteomes" id="UP000053660">
    <property type="component" value="Unassembled WGS sequence"/>
</dbReference>
<dbReference type="CDD" id="cd04280">
    <property type="entry name" value="ZnMc_astacin_like"/>
    <property type="match status" value="1"/>
</dbReference>
<evidence type="ECO:0000259" key="4">
    <source>
        <dbReference type="PROSITE" id="PS51864"/>
    </source>
</evidence>
<keyword evidence="1" id="KW-1015">Disulfide bond</keyword>
<sequence>MFHALRQRPVVRKWKIDADGVVAIPYTFRNMNEYEDYEIAAVYDAMWRIGNNTCIHFKERTEERDYVEIKNDINQGCYASVGRTYGKGVVQLEANDWSTCMVPHVVLHELMHVIGLYHEHMRNDRDDYITVNYTNIPRGYWSQFTKVAQPVVFTSVPYDYKSILHYDKTAFSHDGRSTTMTTNDPAYQVRSYAVQRFFLQTCSSRVH</sequence>
<dbReference type="InterPro" id="IPR034035">
    <property type="entry name" value="Astacin-like_dom"/>
</dbReference>
<comment type="cofactor">
    <cofactor evidence="2 3">
        <name>Zn(2+)</name>
        <dbReference type="ChEBI" id="CHEBI:29105"/>
    </cofactor>
    <text evidence="2 3">Binds 1 zinc ion per subunit.</text>
</comment>
<feature type="domain" description="Peptidase M12A" evidence="4">
    <location>
        <begin position="3"/>
        <end position="207"/>
    </location>
</feature>
<dbReference type="PROSITE" id="PS51864">
    <property type="entry name" value="ASTACIN"/>
    <property type="match status" value="1"/>
</dbReference>
<keyword evidence="2 3" id="KW-0482">Metalloprotease</keyword>
<dbReference type="EC" id="3.4.24.-" evidence="3"/>
<keyword evidence="6" id="KW-1185">Reference proteome</keyword>
<feature type="binding site" evidence="2">
    <location>
        <position position="108"/>
    </location>
    <ligand>
        <name>Zn(2+)</name>
        <dbReference type="ChEBI" id="CHEBI:29105"/>
        <note>catalytic</note>
    </ligand>
</feature>
<dbReference type="InterPro" id="IPR024079">
    <property type="entry name" value="MetalloPept_cat_dom_sf"/>
</dbReference>
<dbReference type="MEROPS" id="M12.A45"/>
<dbReference type="EMBL" id="KN556594">
    <property type="protein sequence ID" value="KHJ88020.1"/>
    <property type="molecule type" value="Genomic_DNA"/>
</dbReference>
<feature type="active site" evidence="2">
    <location>
        <position position="109"/>
    </location>
</feature>
<dbReference type="SUPFAM" id="SSF55486">
    <property type="entry name" value="Metalloproteases ('zincins'), catalytic domain"/>
    <property type="match status" value="1"/>
</dbReference>
<dbReference type="PRINTS" id="PR00480">
    <property type="entry name" value="ASTACIN"/>
</dbReference>
<dbReference type="AlphaFoldDB" id="A0A0B1SXV4"/>
<dbReference type="Gene3D" id="3.40.390.10">
    <property type="entry name" value="Collagenase (Catalytic Domain)"/>
    <property type="match status" value="1"/>
</dbReference>
<feature type="binding site" evidence="2">
    <location>
        <position position="118"/>
    </location>
    <ligand>
        <name>Zn(2+)</name>
        <dbReference type="ChEBI" id="CHEBI:29105"/>
        <note>catalytic</note>
    </ligand>
</feature>
<keyword evidence="2 3" id="KW-0862">Zinc</keyword>
<keyword evidence="2 3" id="KW-0645">Protease</keyword>
<name>A0A0B1SXV4_OESDE</name>
<dbReference type="Pfam" id="PF01400">
    <property type="entry name" value="Astacin"/>
    <property type="match status" value="1"/>
</dbReference>
<evidence type="ECO:0000313" key="5">
    <source>
        <dbReference type="EMBL" id="KHJ88020.1"/>
    </source>
</evidence>
<evidence type="ECO:0000256" key="1">
    <source>
        <dbReference type="ARBA" id="ARBA00023157"/>
    </source>
</evidence>
<evidence type="ECO:0000256" key="3">
    <source>
        <dbReference type="RuleBase" id="RU361183"/>
    </source>
</evidence>
<dbReference type="PANTHER" id="PTHR10127:SF880">
    <property type="entry name" value="ZINC METALLOPROTEINASE NAS-5"/>
    <property type="match status" value="1"/>
</dbReference>
<dbReference type="GO" id="GO:0006508">
    <property type="term" value="P:proteolysis"/>
    <property type="evidence" value="ECO:0007669"/>
    <property type="project" value="UniProtKB-KW"/>
</dbReference>
<proteinExistence type="predicted"/>